<evidence type="ECO:0000256" key="1">
    <source>
        <dbReference type="SAM" id="MobiDB-lite"/>
    </source>
</evidence>
<proteinExistence type="predicted"/>
<name>A0A2T5HH00_9PROT</name>
<dbReference type="EMBL" id="QAOI01000031">
    <property type="protein sequence ID" value="PTQ70836.1"/>
    <property type="molecule type" value="Genomic_DNA"/>
</dbReference>
<comment type="caution">
    <text evidence="2">The sequence shown here is derived from an EMBL/GenBank/DDBJ whole genome shotgun (WGS) entry which is preliminary data.</text>
</comment>
<sequence length="177" mass="19153">MSTASVDTIAKLLDMTPRRVQQLANEGIIPKPKDRGQYEIVPCVVGYIKHIKGMLNGEAGDLASEKTRLTRAQAEKTEIETAKLKGELVSLADSERGWSALVGAFRAKMLTLPPRASPVVLNKKEREVEQILTDMVYEALAELSNWKPDDDEDAETSLVPGSGNSGTAASDNDQSVG</sequence>
<dbReference type="Proteomes" id="UP000244128">
    <property type="component" value="Unassembled WGS sequence"/>
</dbReference>
<protein>
    <submittedName>
        <fullName evidence="2">Phage terminase Nu1 subunit (DNA packaging protein)</fullName>
    </submittedName>
</protein>
<evidence type="ECO:0000313" key="2">
    <source>
        <dbReference type="EMBL" id="PTQ70836.1"/>
    </source>
</evidence>
<feature type="region of interest" description="Disordered" evidence="1">
    <location>
        <begin position="144"/>
        <end position="177"/>
    </location>
</feature>
<feature type="compositionally biased region" description="Polar residues" evidence="1">
    <location>
        <begin position="165"/>
        <end position="177"/>
    </location>
</feature>
<reference evidence="2 3" key="1">
    <citation type="submission" date="2018-04" db="EMBL/GenBank/DDBJ databases">
        <title>Active sludge and wastewater microbial communities from Klosterneuburg, Austria.</title>
        <authorList>
            <person name="Wagner M."/>
        </authorList>
    </citation>
    <scope>NUCLEOTIDE SEQUENCE [LARGE SCALE GENOMIC DNA]</scope>
    <source>
        <strain evidence="2 3">Nm49</strain>
    </source>
</reference>
<accession>A0A2T5HH00</accession>
<organism evidence="2 3">
    <name type="scientific">Nitrosomonas oligotropha</name>
    <dbReference type="NCBI Taxonomy" id="42354"/>
    <lineage>
        <taxon>Bacteria</taxon>
        <taxon>Pseudomonadati</taxon>
        <taxon>Pseudomonadota</taxon>
        <taxon>Betaproteobacteria</taxon>
        <taxon>Nitrosomonadales</taxon>
        <taxon>Nitrosomonadaceae</taxon>
        <taxon>Nitrosomonas</taxon>
    </lineage>
</organism>
<gene>
    <name evidence="2" type="ORF">C8R26_13123</name>
</gene>
<evidence type="ECO:0000313" key="3">
    <source>
        <dbReference type="Proteomes" id="UP000244128"/>
    </source>
</evidence>
<dbReference type="AlphaFoldDB" id="A0A2T5HH00"/>
<dbReference type="RefSeq" id="WP_146162061.1">
    <property type="nucleotide sequence ID" value="NZ_QAOI01000031.1"/>
</dbReference>